<evidence type="ECO:0000313" key="3">
    <source>
        <dbReference type="RefSeq" id="XP_004405030.1"/>
    </source>
</evidence>
<organism evidence="2 3">
    <name type="scientific">Odobenus rosmarus divergens</name>
    <name type="common">Pacific walrus</name>
    <dbReference type="NCBI Taxonomy" id="9708"/>
    <lineage>
        <taxon>Eukaryota</taxon>
        <taxon>Metazoa</taxon>
        <taxon>Chordata</taxon>
        <taxon>Craniata</taxon>
        <taxon>Vertebrata</taxon>
        <taxon>Euteleostomi</taxon>
        <taxon>Mammalia</taxon>
        <taxon>Eutheria</taxon>
        <taxon>Laurasiatheria</taxon>
        <taxon>Carnivora</taxon>
        <taxon>Caniformia</taxon>
        <taxon>Pinnipedia</taxon>
        <taxon>Odobenidae</taxon>
        <taxon>Odobenus</taxon>
    </lineage>
</organism>
<reference evidence="3" key="1">
    <citation type="submission" date="2025-08" db="UniProtKB">
        <authorList>
            <consortium name="RefSeq"/>
        </authorList>
    </citation>
    <scope>IDENTIFICATION</scope>
</reference>
<dbReference type="GO" id="GO:0005929">
    <property type="term" value="C:cilium"/>
    <property type="evidence" value="ECO:0007669"/>
    <property type="project" value="TreeGrafter"/>
</dbReference>
<evidence type="ECO:0000313" key="2">
    <source>
        <dbReference type="Proteomes" id="UP000245340"/>
    </source>
</evidence>
<feature type="domain" description="CFAP47-like immunoglobulin-like" evidence="1">
    <location>
        <begin position="445"/>
        <end position="581"/>
    </location>
</feature>
<accession>A0A9B0LSV2</accession>
<sequence length="737" mass="84240">MAYTVFSALTLDNVSSDCQASIGLQANIWHTAAGAISFSVKRRRDDDSQEDSDQDQCRVPSFQKSLSELFHKFDEEESDDSVSNFQVWYYLEIHSSPGPPVNIIEMKCLALESIYIEIPLSNPKEKMIHLDVQLSNAALNGFKQLTLHPLECINYVLQYSPATTGCRDESVIFQPDMAPEFWYLLRLTTELPKSTTVPEIQCDLGKYVTQIIPLVNPTHETLELQATNSNPENFVLDVNRSSQLTIPPHSIKEVSVHFYPSALGRTGHQVSITFHCTQFKEWIFHLSGVGLFPQPINIERITTYLRLQSSIVIPFQNPTKEDVLVNIVLTSLEKPRHLVIDRYWNSFFHETSAFKFSGLSHTQGITLPPKGNIDITVLFMPHIMKLHRTMVIVQMMRANRESWPIDNFDELSTEMKRTMGIESGEIQAIHWIYPILGLPQALHPKFPQVVIKCQSRKRIEQEVEVTLTGDFFGENPILDATDFVVIPKEYSYDSYEDIDDLPVKREFEYEIQFESEVMKSNLESCVALYMIKKSYHVNAKMIALVFNVVFAPKKPLRTQITLKIECITDGIWKFPITLVATEPDVDDVIDIEGIGLFKESTVDFRLTSQTRNPEPFTAYFLPGSDPEFFVKPQVGELPPFDTEGTVLLVGFKPRMYSRKYKATLAIQTPDMYWLYDINGLPQVTMPPMNVKAKIDTTNERFQSKPVRRRNIIRENAKLTRTGVSSTIKGVPLMLKNK</sequence>
<dbReference type="AlphaFoldDB" id="A0A9B0LSV2"/>
<dbReference type="PANTHER" id="PTHR45912">
    <property type="entry name" value="CILIA- AND FLAGELLA-ASSOCIATED PROTEIN 47"/>
    <property type="match status" value="1"/>
</dbReference>
<dbReference type="InterPro" id="IPR013783">
    <property type="entry name" value="Ig-like_fold"/>
</dbReference>
<name>A0A9B0LSV2_ODORO</name>
<keyword evidence="2" id="KW-1185">Reference proteome</keyword>
<dbReference type="PANTHER" id="PTHR45912:SF3">
    <property type="entry name" value="CILIA- AND FLAGELLA-ASSOCIATED PROTEIN 47"/>
    <property type="match status" value="1"/>
</dbReference>
<dbReference type="Pfam" id="PF26579">
    <property type="entry name" value="Ig_CFAP47"/>
    <property type="match status" value="1"/>
</dbReference>
<dbReference type="RefSeq" id="XP_004405030.1">
    <property type="nucleotide sequence ID" value="XM_004404973.1"/>
</dbReference>
<dbReference type="InterPro" id="IPR058952">
    <property type="entry name" value="Ig_CFAP47"/>
</dbReference>
<gene>
    <name evidence="3" type="primary">LOC101364212</name>
</gene>
<dbReference type="Proteomes" id="UP000245340">
    <property type="component" value="Unplaced"/>
</dbReference>
<protein>
    <recommendedName>
        <fullName evidence="1">CFAP47-like immunoglobulin-like domain-containing protein</fullName>
    </recommendedName>
</protein>
<proteinExistence type="predicted"/>
<dbReference type="Gene3D" id="2.60.40.10">
    <property type="entry name" value="Immunoglobulins"/>
    <property type="match status" value="1"/>
</dbReference>
<evidence type="ECO:0000259" key="1">
    <source>
        <dbReference type="Pfam" id="PF26579"/>
    </source>
</evidence>
<dbReference type="GO" id="GO:0007288">
    <property type="term" value="P:sperm axoneme assembly"/>
    <property type="evidence" value="ECO:0007669"/>
    <property type="project" value="TreeGrafter"/>
</dbReference>